<dbReference type="AlphaFoldDB" id="A0A9N7UIM4"/>
<reference evidence="6" key="1">
    <citation type="submission" date="2020-03" db="EMBL/GenBank/DDBJ databases">
        <authorList>
            <person name="Weist P."/>
        </authorList>
    </citation>
    <scope>NUCLEOTIDE SEQUENCE</scope>
</reference>
<dbReference type="Gene3D" id="3.90.1720.10">
    <property type="entry name" value="endopeptidase domain like (from Nostoc punctiforme)"/>
    <property type="match status" value="1"/>
</dbReference>
<dbReference type="GO" id="GO:0003676">
    <property type="term" value="F:nucleic acid binding"/>
    <property type="evidence" value="ECO:0007669"/>
    <property type="project" value="InterPro"/>
</dbReference>
<dbReference type="InterPro" id="IPR038717">
    <property type="entry name" value="Tc1-like_DDE_dom"/>
</dbReference>
<protein>
    <recommendedName>
        <fullName evidence="5">LRAT domain-containing protein</fullName>
    </recommendedName>
</protein>
<organism evidence="6 7">
    <name type="scientific">Pleuronectes platessa</name>
    <name type="common">European plaice</name>
    <dbReference type="NCBI Taxonomy" id="8262"/>
    <lineage>
        <taxon>Eukaryota</taxon>
        <taxon>Metazoa</taxon>
        <taxon>Chordata</taxon>
        <taxon>Craniata</taxon>
        <taxon>Vertebrata</taxon>
        <taxon>Euteleostomi</taxon>
        <taxon>Actinopterygii</taxon>
        <taxon>Neopterygii</taxon>
        <taxon>Teleostei</taxon>
        <taxon>Neoteleostei</taxon>
        <taxon>Acanthomorphata</taxon>
        <taxon>Carangaria</taxon>
        <taxon>Pleuronectiformes</taxon>
        <taxon>Pleuronectoidei</taxon>
        <taxon>Pleuronectidae</taxon>
        <taxon>Pleuronectes</taxon>
    </lineage>
</organism>
<dbReference type="InterPro" id="IPR036397">
    <property type="entry name" value="RNaseH_sf"/>
</dbReference>
<dbReference type="InterPro" id="IPR007053">
    <property type="entry name" value="LRAT_dom"/>
</dbReference>
<keyword evidence="4" id="KW-0443">Lipid metabolism</keyword>
<evidence type="ECO:0000259" key="5">
    <source>
        <dbReference type="PROSITE" id="PS51934"/>
    </source>
</evidence>
<dbReference type="PANTHER" id="PTHR13943:SF31">
    <property type="entry name" value="PHOSPHOLIPASE A AND ACYLTRANSFERASE 3"/>
    <property type="match status" value="1"/>
</dbReference>
<evidence type="ECO:0000256" key="4">
    <source>
        <dbReference type="ARBA" id="ARBA00023098"/>
    </source>
</evidence>
<accession>A0A9N7UIM4</accession>
<dbReference type="GO" id="GO:0008970">
    <property type="term" value="F:phospholipase A1 activity"/>
    <property type="evidence" value="ECO:0007669"/>
    <property type="project" value="TreeGrafter"/>
</dbReference>
<dbReference type="PROSITE" id="PS51934">
    <property type="entry name" value="LRAT"/>
    <property type="match status" value="1"/>
</dbReference>
<evidence type="ECO:0000313" key="6">
    <source>
        <dbReference type="EMBL" id="CAB1432819.1"/>
    </source>
</evidence>
<dbReference type="Proteomes" id="UP001153269">
    <property type="component" value="Unassembled WGS sequence"/>
</dbReference>
<sequence length="294" mass="33814">MLWGCFSSAGTGKLVRIEGKMDGAKYREIIEENLMQSAKDLRLGRRFIFQQDNDPKHTARATKEWFGLKNVNVLKWPSQSPDLNPIENLWQDLKIAVHRRSPSNLTELHLFCQEEWTNLSISRCAKLVETYPKRLAAFNGKPGDLIVINRLAYHHWAIYIGENEVVHLDPEGGDSSSSLELLSFRGEVKRQKLTDLVANDSYQVKNLLDQRYRARDHYVIVKEASSMVGRQLSYNDDTYNSQHFARDLRYGEAESRQVRRAACPAWAGLAAARAATNDFSDRRLLYRSLKRLSK</sequence>
<dbReference type="PANTHER" id="PTHR13943">
    <property type="entry name" value="HRAS-LIKE SUPPRESSOR - RELATED"/>
    <property type="match status" value="1"/>
</dbReference>
<name>A0A9N7UIM4_PLEPL</name>
<keyword evidence="3" id="KW-0378">Hydrolase</keyword>
<comment type="caution">
    <text evidence="6">The sequence shown here is derived from an EMBL/GenBank/DDBJ whole genome shotgun (WGS) entry which is preliminary data.</text>
</comment>
<evidence type="ECO:0000256" key="3">
    <source>
        <dbReference type="ARBA" id="ARBA00022801"/>
    </source>
</evidence>
<keyword evidence="7" id="KW-1185">Reference proteome</keyword>
<dbReference type="GO" id="GO:0016410">
    <property type="term" value="F:N-acyltransferase activity"/>
    <property type="evidence" value="ECO:0007669"/>
    <property type="project" value="TreeGrafter"/>
</dbReference>
<dbReference type="GO" id="GO:0004623">
    <property type="term" value="F:phospholipase A2 activity"/>
    <property type="evidence" value="ECO:0007669"/>
    <property type="project" value="TreeGrafter"/>
</dbReference>
<proteinExistence type="inferred from homology"/>
<evidence type="ECO:0000256" key="2">
    <source>
        <dbReference type="ARBA" id="ARBA00022679"/>
    </source>
</evidence>
<dbReference type="GO" id="GO:0005737">
    <property type="term" value="C:cytoplasm"/>
    <property type="evidence" value="ECO:0007669"/>
    <property type="project" value="TreeGrafter"/>
</dbReference>
<feature type="domain" description="LRAT" evidence="5">
    <location>
        <begin position="145"/>
        <end position="257"/>
    </location>
</feature>
<gene>
    <name evidence="6" type="ORF">PLEPLA_LOCUS20906</name>
</gene>
<dbReference type="Gene3D" id="3.30.420.10">
    <property type="entry name" value="Ribonuclease H-like superfamily/Ribonuclease H"/>
    <property type="match status" value="1"/>
</dbReference>
<keyword evidence="2" id="KW-0808">Transferase</keyword>
<dbReference type="GO" id="GO:0070292">
    <property type="term" value="P:N-acylphosphatidylethanolamine metabolic process"/>
    <property type="evidence" value="ECO:0007669"/>
    <property type="project" value="TreeGrafter"/>
</dbReference>
<dbReference type="Pfam" id="PF04970">
    <property type="entry name" value="LRAT"/>
    <property type="match status" value="1"/>
</dbReference>
<dbReference type="EMBL" id="CADEAL010001480">
    <property type="protein sequence ID" value="CAB1432819.1"/>
    <property type="molecule type" value="Genomic_DNA"/>
</dbReference>
<comment type="similarity">
    <text evidence="1">Belongs to the H-rev107 family.</text>
</comment>
<dbReference type="Pfam" id="PF13358">
    <property type="entry name" value="DDE_3"/>
    <property type="match status" value="1"/>
</dbReference>
<dbReference type="InterPro" id="IPR051496">
    <property type="entry name" value="H-rev107_PLA/AT"/>
</dbReference>
<evidence type="ECO:0000256" key="1">
    <source>
        <dbReference type="ARBA" id="ARBA00007824"/>
    </source>
</evidence>
<evidence type="ECO:0000313" key="7">
    <source>
        <dbReference type="Proteomes" id="UP001153269"/>
    </source>
</evidence>